<dbReference type="RefSeq" id="WP_371951131.1">
    <property type="nucleotide sequence ID" value="NZ_JAXCEI010000008.1"/>
</dbReference>
<feature type="transmembrane region" description="Helical" evidence="2">
    <location>
        <begin position="162"/>
        <end position="183"/>
    </location>
</feature>
<sequence length="274" mass="29095">MNVASSSDTPPGSARRVRTVLLLAVGLAAAAAIGWTAPAASALTAVHGFLEFFSGVFTLVGLTGAVVFGLLASGRFTPVRLRIVAQSGHRATATLSMSFLAVHITLKILERHATALDAVLPAAGTRGHGLMVSLGSVAGDLMILAFAIGVARGRFIRAGRAWTWRLLHLSVYLCWPVALVHGLGAGRAAKNWVTFSYLACAAGVAVLVLLRLAIASRHRRGTRTARPRPVQPASTRPPDRPAAKPPPDEPARVPDEQFWADLKDEARRWSRSRA</sequence>
<keyword evidence="4" id="KW-1185">Reference proteome</keyword>
<keyword evidence="2" id="KW-1133">Transmembrane helix</keyword>
<feature type="compositionally biased region" description="Basic and acidic residues" evidence="1">
    <location>
        <begin position="237"/>
        <end position="256"/>
    </location>
</feature>
<gene>
    <name evidence="3" type="ORF">SM611_19230</name>
</gene>
<feature type="transmembrane region" description="Helical" evidence="2">
    <location>
        <begin position="91"/>
        <end position="109"/>
    </location>
</feature>
<feature type="region of interest" description="Disordered" evidence="1">
    <location>
        <begin position="220"/>
        <end position="256"/>
    </location>
</feature>
<organism evidence="3 4">
    <name type="scientific">Actinomadura monticuli</name>
    <dbReference type="NCBI Taxonomy" id="3097367"/>
    <lineage>
        <taxon>Bacteria</taxon>
        <taxon>Bacillati</taxon>
        <taxon>Actinomycetota</taxon>
        <taxon>Actinomycetes</taxon>
        <taxon>Streptosporangiales</taxon>
        <taxon>Thermomonosporaceae</taxon>
        <taxon>Actinomadura</taxon>
    </lineage>
</organism>
<evidence type="ECO:0000256" key="1">
    <source>
        <dbReference type="SAM" id="MobiDB-lite"/>
    </source>
</evidence>
<evidence type="ECO:0000313" key="4">
    <source>
        <dbReference type="Proteomes" id="UP001569963"/>
    </source>
</evidence>
<accession>A0ABV4QED1</accession>
<protein>
    <recommendedName>
        <fullName evidence="5">Ferric oxidoreductase domain-containing protein</fullName>
    </recommendedName>
</protein>
<dbReference type="EMBL" id="JAXCEI010000008">
    <property type="protein sequence ID" value="MFA1541065.1"/>
    <property type="molecule type" value="Genomic_DNA"/>
</dbReference>
<feature type="transmembrane region" description="Helical" evidence="2">
    <location>
        <begin position="52"/>
        <end position="71"/>
    </location>
</feature>
<keyword evidence="2" id="KW-0812">Transmembrane</keyword>
<proteinExistence type="predicted"/>
<dbReference type="Proteomes" id="UP001569963">
    <property type="component" value="Unassembled WGS sequence"/>
</dbReference>
<name>A0ABV4QED1_9ACTN</name>
<feature type="transmembrane region" description="Helical" evidence="2">
    <location>
        <begin position="129"/>
        <end position="150"/>
    </location>
</feature>
<evidence type="ECO:0008006" key="5">
    <source>
        <dbReference type="Google" id="ProtNLM"/>
    </source>
</evidence>
<comment type="caution">
    <text evidence="3">The sequence shown here is derived from an EMBL/GenBank/DDBJ whole genome shotgun (WGS) entry which is preliminary data.</text>
</comment>
<evidence type="ECO:0000256" key="2">
    <source>
        <dbReference type="SAM" id="Phobius"/>
    </source>
</evidence>
<reference evidence="3 4" key="1">
    <citation type="submission" date="2023-11" db="EMBL/GenBank/DDBJ databases">
        <title>Actinomadura monticuli sp. nov., isolated from volcanic ash.</title>
        <authorList>
            <person name="Lee S.D."/>
            <person name="Yang H."/>
            <person name="Kim I.S."/>
        </authorList>
    </citation>
    <scope>NUCLEOTIDE SEQUENCE [LARGE SCALE GENOMIC DNA]</scope>
    <source>
        <strain evidence="3 4">DLS-62</strain>
    </source>
</reference>
<keyword evidence="2" id="KW-0472">Membrane</keyword>
<feature type="transmembrane region" description="Helical" evidence="2">
    <location>
        <begin position="195"/>
        <end position="214"/>
    </location>
</feature>
<evidence type="ECO:0000313" key="3">
    <source>
        <dbReference type="EMBL" id="MFA1541065.1"/>
    </source>
</evidence>